<accession>A0A1E5P0L1</accession>
<dbReference type="Proteomes" id="UP000095705">
    <property type="component" value="Unassembled WGS sequence"/>
</dbReference>
<dbReference type="RefSeq" id="WP_069924647.1">
    <property type="nucleotide sequence ID" value="NZ_MEHK01000002.1"/>
</dbReference>
<name>A0A1E5P0L1_9ACTN</name>
<protein>
    <submittedName>
        <fullName evidence="1">Uncharacterized protein</fullName>
    </submittedName>
</protein>
<organism evidence="1 2">
    <name type="scientific">Streptomyces subrutilus</name>
    <dbReference type="NCBI Taxonomy" id="36818"/>
    <lineage>
        <taxon>Bacteria</taxon>
        <taxon>Bacillati</taxon>
        <taxon>Actinomycetota</taxon>
        <taxon>Actinomycetes</taxon>
        <taxon>Kitasatosporales</taxon>
        <taxon>Streptomycetaceae</taxon>
        <taxon>Streptomyces</taxon>
    </lineage>
</organism>
<comment type="caution">
    <text evidence="1">The sequence shown here is derived from an EMBL/GenBank/DDBJ whole genome shotgun (WGS) entry which is preliminary data.</text>
</comment>
<gene>
    <name evidence="1" type="ORF">BGK67_34420</name>
</gene>
<evidence type="ECO:0000313" key="2">
    <source>
        <dbReference type="Proteomes" id="UP000095705"/>
    </source>
</evidence>
<evidence type="ECO:0000313" key="1">
    <source>
        <dbReference type="EMBL" id="OEJ22602.1"/>
    </source>
</evidence>
<sequence>MRPEETLDIKLALAGWFAGKPAAELAEMEAEAYAKQGFSNSPQDELDSLRIAQNYWVAPDMVRIVEAAQETLPDEDVLLEEPPSSHGFLVLAEPFTIRCADPECVDDHPFSGLRWRPVHRVLPANKWAEEQHDDGILIQWIGPVVGEEERQFFGSPVAPVGNGMFMPAGRPLQMAQSVEIGAMRPESAVLCRYARTMWTLMQQPLVAVGELEADRAQRRRLQRAGRIPAAPVAVVTLRRKTATGGNNDEAQEVEWSHRWVVRGHWRRQWHPRLQTHRPVWISEHVKGPDDKPLLVREKVITWRR</sequence>
<dbReference type="OrthoDB" id="3360929at2"/>
<dbReference type="STRING" id="36818.BGK67_34420"/>
<dbReference type="EMBL" id="MEHK01000002">
    <property type="protein sequence ID" value="OEJ22602.1"/>
    <property type="molecule type" value="Genomic_DNA"/>
</dbReference>
<dbReference type="AlphaFoldDB" id="A0A1E5P0L1"/>
<proteinExistence type="predicted"/>
<keyword evidence="2" id="KW-1185">Reference proteome</keyword>
<reference evidence="1 2" key="1">
    <citation type="submission" date="2016-08" db="EMBL/GenBank/DDBJ databases">
        <title>The complete genome of Streptomyces subrutilus 10-1-1.</title>
        <authorList>
            <person name="Chen X."/>
        </authorList>
    </citation>
    <scope>NUCLEOTIDE SEQUENCE [LARGE SCALE GENOMIC DNA]</scope>
    <source>
        <strain evidence="1 2">10-1-1</strain>
    </source>
</reference>